<sequence>MLKLSNETDGKLIICTSHGTKVAASVIAKALSPVNSGVTIQKNRGTQLATTTPNNASCWTISGYPSTAGLTIDVIVCFAFDGNPCFGYIYSIQITIWNGFYVHVSYATPVCYYRCCTQ</sequence>
<dbReference type="Proteomes" id="UP000663828">
    <property type="component" value="Unassembled WGS sequence"/>
</dbReference>
<comment type="caution">
    <text evidence="1">The sequence shown here is derived from an EMBL/GenBank/DDBJ whole genome shotgun (WGS) entry which is preliminary data.</text>
</comment>
<dbReference type="EMBL" id="CAJNOR010009788">
    <property type="protein sequence ID" value="CAF1648191.1"/>
    <property type="molecule type" value="Genomic_DNA"/>
</dbReference>
<dbReference type="AlphaFoldDB" id="A0A816E609"/>
<organism evidence="1 2">
    <name type="scientific">Adineta ricciae</name>
    <name type="common">Rotifer</name>
    <dbReference type="NCBI Taxonomy" id="249248"/>
    <lineage>
        <taxon>Eukaryota</taxon>
        <taxon>Metazoa</taxon>
        <taxon>Spiralia</taxon>
        <taxon>Gnathifera</taxon>
        <taxon>Rotifera</taxon>
        <taxon>Eurotatoria</taxon>
        <taxon>Bdelloidea</taxon>
        <taxon>Adinetida</taxon>
        <taxon>Adinetidae</taxon>
        <taxon>Adineta</taxon>
    </lineage>
</organism>
<evidence type="ECO:0000313" key="1">
    <source>
        <dbReference type="EMBL" id="CAF1648191.1"/>
    </source>
</evidence>
<accession>A0A816E609</accession>
<evidence type="ECO:0000313" key="2">
    <source>
        <dbReference type="Proteomes" id="UP000663828"/>
    </source>
</evidence>
<reference evidence="1" key="1">
    <citation type="submission" date="2021-02" db="EMBL/GenBank/DDBJ databases">
        <authorList>
            <person name="Nowell W R."/>
        </authorList>
    </citation>
    <scope>NUCLEOTIDE SEQUENCE</scope>
</reference>
<gene>
    <name evidence="1" type="ORF">XAT740_LOCUS54485</name>
</gene>
<name>A0A816E609_ADIRI</name>
<protein>
    <submittedName>
        <fullName evidence="1">Uncharacterized protein</fullName>
    </submittedName>
</protein>
<keyword evidence="2" id="KW-1185">Reference proteome</keyword>
<proteinExistence type="predicted"/>